<comment type="caution">
    <text evidence="4">The sequence shown here is derived from an EMBL/GenBank/DDBJ whole genome shotgun (WGS) entry which is preliminary data.</text>
</comment>
<dbReference type="PANTHER" id="PTHR44591:SF3">
    <property type="entry name" value="RESPONSE REGULATORY DOMAIN-CONTAINING PROTEIN"/>
    <property type="match status" value="1"/>
</dbReference>
<dbReference type="AlphaFoldDB" id="A0A369QBB4"/>
<reference evidence="4 5" key="1">
    <citation type="submission" date="2018-04" db="EMBL/GenBank/DDBJ databases">
        <title>Altererythrobacter sp. HME9302 genome sequencing and assembly.</title>
        <authorList>
            <person name="Kang H."/>
            <person name="Kim H."/>
            <person name="Joh K."/>
        </authorList>
    </citation>
    <scope>NUCLEOTIDE SEQUENCE [LARGE SCALE GENOMIC DNA]</scope>
    <source>
        <strain evidence="4 5">HME9302</strain>
    </source>
</reference>
<dbReference type="GO" id="GO:0000160">
    <property type="term" value="P:phosphorelay signal transduction system"/>
    <property type="evidence" value="ECO:0007669"/>
    <property type="project" value="InterPro"/>
</dbReference>
<dbReference type="RefSeq" id="WP_230079937.1">
    <property type="nucleotide sequence ID" value="NZ_QBKA01000002.1"/>
</dbReference>
<dbReference type="PANTHER" id="PTHR44591">
    <property type="entry name" value="STRESS RESPONSE REGULATOR PROTEIN 1"/>
    <property type="match status" value="1"/>
</dbReference>
<dbReference type="Gene3D" id="3.40.50.2300">
    <property type="match status" value="1"/>
</dbReference>
<evidence type="ECO:0000259" key="3">
    <source>
        <dbReference type="PROSITE" id="PS50110"/>
    </source>
</evidence>
<evidence type="ECO:0000313" key="4">
    <source>
        <dbReference type="EMBL" id="RDC60516.1"/>
    </source>
</evidence>
<dbReference type="SMART" id="SM00448">
    <property type="entry name" value="REC"/>
    <property type="match status" value="1"/>
</dbReference>
<dbReference type="InterPro" id="IPR011006">
    <property type="entry name" value="CheY-like_superfamily"/>
</dbReference>
<keyword evidence="1 2" id="KW-0597">Phosphoprotein</keyword>
<dbReference type="PROSITE" id="PS50110">
    <property type="entry name" value="RESPONSE_REGULATORY"/>
    <property type="match status" value="1"/>
</dbReference>
<dbReference type="InterPro" id="IPR050595">
    <property type="entry name" value="Bact_response_regulator"/>
</dbReference>
<name>A0A369QBB4_9SPHN</name>
<keyword evidence="5" id="KW-1185">Reference proteome</keyword>
<dbReference type="Pfam" id="PF00072">
    <property type="entry name" value="Response_reg"/>
    <property type="match status" value="1"/>
</dbReference>
<gene>
    <name evidence="4" type="ORF">HME9302_01726</name>
</gene>
<protein>
    <recommendedName>
        <fullName evidence="3">Response regulatory domain-containing protein</fullName>
    </recommendedName>
</protein>
<organism evidence="4 5">
    <name type="scientific">Alteripontixanthobacter maritimus</name>
    <dbReference type="NCBI Taxonomy" id="2161824"/>
    <lineage>
        <taxon>Bacteria</taxon>
        <taxon>Pseudomonadati</taxon>
        <taxon>Pseudomonadota</taxon>
        <taxon>Alphaproteobacteria</taxon>
        <taxon>Sphingomonadales</taxon>
        <taxon>Erythrobacteraceae</taxon>
        <taxon>Alteripontixanthobacter</taxon>
    </lineage>
</organism>
<dbReference type="SUPFAM" id="SSF52172">
    <property type="entry name" value="CheY-like"/>
    <property type="match status" value="1"/>
</dbReference>
<dbReference type="EMBL" id="QBKA01000002">
    <property type="protein sequence ID" value="RDC60516.1"/>
    <property type="molecule type" value="Genomic_DNA"/>
</dbReference>
<dbReference type="Proteomes" id="UP000253727">
    <property type="component" value="Unassembled WGS sequence"/>
</dbReference>
<proteinExistence type="predicted"/>
<feature type="domain" description="Response regulatory" evidence="3">
    <location>
        <begin position="17"/>
        <end position="131"/>
    </location>
</feature>
<evidence type="ECO:0000256" key="1">
    <source>
        <dbReference type="ARBA" id="ARBA00022553"/>
    </source>
</evidence>
<dbReference type="InterPro" id="IPR001789">
    <property type="entry name" value="Sig_transdc_resp-reg_receiver"/>
</dbReference>
<sequence length="144" mass="15467">MSSRSAETQTSALSMKCVVVVEDDAILAMSLEQALTDAGVEQVIVSSTTDDAIKVLRSHRPEALVLDVHLADRDDGWAIAELVQNLGPRRPRVVFSTGAPDDIPPDIAELGPVLTKPYDSADLIEALSQPAKKGLLARLKGRLR</sequence>
<evidence type="ECO:0000256" key="2">
    <source>
        <dbReference type="PROSITE-ProRule" id="PRU00169"/>
    </source>
</evidence>
<accession>A0A369QBB4</accession>
<evidence type="ECO:0000313" key="5">
    <source>
        <dbReference type="Proteomes" id="UP000253727"/>
    </source>
</evidence>
<feature type="modified residue" description="4-aspartylphosphate" evidence="2">
    <location>
        <position position="67"/>
    </location>
</feature>